<reference evidence="1" key="1">
    <citation type="submission" date="2021-01" db="EMBL/GenBank/DDBJ databases">
        <authorList>
            <person name="Zhong Y.L."/>
        </authorList>
    </citation>
    <scope>NUCLEOTIDE SEQUENCE</scope>
    <source>
        <strain evidence="1">KCTC 23302</strain>
    </source>
</reference>
<dbReference type="AlphaFoldDB" id="A0A937DBF8"/>
<gene>
    <name evidence="1" type="ORF">JJQ60_13645</name>
</gene>
<evidence type="ECO:0000313" key="1">
    <source>
        <dbReference type="EMBL" id="MBL0684568.1"/>
    </source>
</evidence>
<keyword evidence="2" id="KW-1185">Reference proteome</keyword>
<comment type="caution">
    <text evidence="1">The sequence shown here is derived from an EMBL/GenBank/DDBJ whole genome shotgun (WGS) entry which is preliminary data.</text>
</comment>
<protein>
    <submittedName>
        <fullName evidence="1">Uncharacterized protein</fullName>
    </submittedName>
</protein>
<dbReference type="EMBL" id="JAERQJ010000005">
    <property type="protein sequence ID" value="MBL0684568.1"/>
    <property type="molecule type" value="Genomic_DNA"/>
</dbReference>
<evidence type="ECO:0000313" key="2">
    <source>
        <dbReference type="Proteomes" id="UP000651057"/>
    </source>
</evidence>
<accession>A0A937DBF8</accession>
<dbReference type="RefSeq" id="WP_201921041.1">
    <property type="nucleotide sequence ID" value="NZ_BAABAX010000031.1"/>
</dbReference>
<organism evidence="1 2">
    <name type="scientific">Aquimarina mytili</name>
    <dbReference type="NCBI Taxonomy" id="874423"/>
    <lineage>
        <taxon>Bacteria</taxon>
        <taxon>Pseudomonadati</taxon>
        <taxon>Bacteroidota</taxon>
        <taxon>Flavobacteriia</taxon>
        <taxon>Flavobacteriales</taxon>
        <taxon>Flavobacteriaceae</taxon>
        <taxon>Aquimarina</taxon>
    </lineage>
</organism>
<dbReference type="Proteomes" id="UP000651057">
    <property type="component" value="Unassembled WGS sequence"/>
</dbReference>
<name>A0A937DBF8_9FLAO</name>
<proteinExistence type="predicted"/>
<sequence>MKHTTLYVILILIGILSQSCEYDDGYSNENPIPVNPQEARIVIGKGQENPNRKETIEASEIYDFDILTVKSLESKLDYKNTSQVKEKVSDEIINHQKNRLMH</sequence>
<dbReference type="PROSITE" id="PS51257">
    <property type="entry name" value="PROKAR_LIPOPROTEIN"/>
    <property type="match status" value="1"/>
</dbReference>